<comment type="caution">
    <text evidence="1">The sequence shown here is derived from an EMBL/GenBank/DDBJ whole genome shotgun (WGS) entry which is preliminary data.</text>
</comment>
<proteinExistence type="predicted"/>
<reference evidence="1 2" key="1">
    <citation type="submission" date="2019-12" db="EMBL/GenBank/DDBJ databases">
        <title>Novel species isolated from a subtropical stream in China.</title>
        <authorList>
            <person name="Lu H."/>
        </authorList>
    </citation>
    <scope>NUCLEOTIDE SEQUENCE [LARGE SCALE GENOMIC DNA]</scope>
    <source>
        <strain evidence="1 2">FT55W</strain>
    </source>
</reference>
<keyword evidence="2" id="KW-1185">Reference proteome</keyword>
<dbReference type="RefSeq" id="WP_161013731.1">
    <property type="nucleotide sequence ID" value="NZ_WWCK01000003.1"/>
</dbReference>
<evidence type="ECO:0000313" key="1">
    <source>
        <dbReference type="EMBL" id="MYM67169.1"/>
    </source>
</evidence>
<accession>A0A7X4GR78</accession>
<dbReference type="Proteomes" id="UP000450012">
    <property type="component" value="Unassembled WGS sequence"/>
</dbReference>
<gene>
    <name evidence="1" type="ORF">GTP45_10035</name>
</gene>
<dbReference type="EMBL" id="WWCK01000003">
    <property type="protein sequence ID" value="MYM67169.1"/>
    <property type="molecule type" value="Genomic_DNA"/>
</dbReference>
<protein>
    <submittedName>
        <fullName evidence="1">Uncharacterized protein</fullName>
    </submittedName>
</protein>
<evidence type="ECO:0000313" key="2">
    <source>
        <dbReference type="Proteomes" id="UP000450012"/>
    </source>
</evidence>
<dbReference type="AlphaFoldDB" id="A0A7X4GR78"/>
<organism evidence="1 2">
    <name type="scientific">Duganella rivi</name>
    <dbReference type="NCBI Taxonomy" id="2666083"/>
    <lineage>
        <taxon>Bacteria</taxon>
        <taxon>Pseudomonadati</taxon>
        <taxon>Pseudomonadota</taxon>
        <taxon>Betaproteobacteria</taxon>
        <taxon>Burkholderiales</taxon>
        <taxon>Oxalobacteraceae</taxon>
        <taxon>Telluria group</taxon>
        <taxon>Duganella</taxon>
    </lineage>
</organism>
<name>A0A7X4GR78_9BURK</name>
<sequence>MLIIFGGIRPAADHREKSMKNNEKTAKAWQAKILVDCERILQRQLTHIETSFVRSREGFLALEMIEDSVSQMDAVELNAYLNSGHCG</sequence>